<organism evidence="1 2">
    <name type="scientific">Acinetobacter haemolyticus</name>
    <dbReference type="NCBI Taxonomy" id="29430"/>
    <lineage>
        <taxon>Bacteria</taxon>
        <taxon>Pseudomonadati</taxon>
        <taxon>Pseudomonadota</taxon>
        <taxon>Gammaproteobacteria</taxon>
        <taxon>Moraxellales</taxon>
        <taxon>Moraxellaceae</taxon>
        <taxon>Acinetobacter</taxon>
    </lineage>
</organism>
<accession>A0A1L6KLE3</accession>
<reference evidence="1 2" key="1">
    <citation type="submission" date="2019-03" db="EMBL/GenBank/DDBJ databases">
        <title>Complete genome sequence of two outbreak-associated Acinetobacter haemolyticus strains.</title>
        <authorList>
            <person name="Bai L."/>
            <person name="Zhang S.-C."/>
            <person name="Deng Y."/>
            <person name="Song C.-C."/>
            <person name="Kang G.-B."/>
            <person name="Dong Y."/>
            <person name="Wang Y."/>
            <person name="Gao F."/>
            <person name="Huang H."/>
        </authorList>
    </citation>
    <scope>NUCLEOTIDE SEQUENCE [LARGE SCALE GENOMIC DNA]</scope>
    <source>
        <strain evidence="1 2">TJR01</strain>
    </source>
</reference>
<protein>
    <submittedName>
        <fullName evidence="1">Uncharacterized protein</fullName>
    </submittedName>
</protein>
<name>A0A1L6KLE3_ACIHA</name>
<dbReference type="RefSeq" id="WP_075315254.1">
    <property type="nucleotide sequence ID" value="NZ_CP018871.1"/>
</dbReference>
<dbReference type="AlphaFoldDB" id="A0A1L6KLE3"/>
<sequence length="122" mass="14103">MLLAIKRTLSTLVLISILCSITVKANQYNYGYCSTSYGEPTAPEYVISSVFRIKNNVYVYHIEVETSFRSYIEERFDTLSASPSCSIRYESYHEAKNKRDDKINKLSNKSKTIVNTVDWSYE</sequence>
<gene>
    <name evidence="1" type="ORF">AHTJR_05525</name>
</gene>
<evidence type="ECO:0000313" key="2">
    <source>
        <dbReference type="Proteomes" id="UP000294395"/>
    </source>
</evidence>
<evidence type="ECO:0000313" key="1">
    <source>
        <dbReference type="EMBL" id="QBQ15759.1"/>
    </source>
</evidence>
<dbReference type="OrthoDB" id="9954227at2"/>
<dbReference type="KEGG" id="ahl:AHTJS_05290"/>
<dbReference type="Proteomes" id="UP000294395">
    <property type="component" value="Chromosome"/>
</dbReference>
<proteinExistence type="predicted"/>
<dbReference type="EMBL" id="CP038009">
    <property type="protein sequence ID" value="QBQ15759.1"/>
    <property type="molecule type" value="Genomic_DNA"/>
</dbReference>